<dbReference type="OrthoDB" id="2735536at2759"/>
<name>A0A1R3JP52_9ROSI</name>
<feature type="domain" description="NAD-dependent epimerase/dehydratase" evidence="3">
    <location>
        <begin position="16"/>
        <end position="192"/>
    </location>
</feature>
<dbReference type="PANTHER" id="PTHR10366">
    <property type="entry name" value="NAD DEPENDENT EPIMERASE/DEHYDRATASE"/>
    <property type="match status" value="1"/>
</dbReference>
<reference evidence="5" key="1">
    <citation type="submission" date="2013-09" db="EMBL/GenBank/DDBJ databases">
        <title>Corchorus olitorius genome sequencing.</title>
        <authorList>
            <person name="Alam M."/>
            <person name="Haque M.S."/>
            <person name="Islam M.S."/>
            <person name="Emdad E.M."/>
            <person name="Islam M.M."/>
            <person name="Ahmed B."/>
            <person name="Halim A."/>
            <person name="Hossen Q.M.M."/>
            <person name="Hossain M.Z."/>
            <person name="Ahmed R."/>
            <person name="Khan M.M."/>
            <person name="Islam R."/>
            <person name="Rashid M.M."/>
            <person name="Khan S.A."/>
            <person name="Rahman M.S."/>
            <person name="Alam M."/>
            <person name="Yahiya A.S."/>
            <person name="Khan M.S."/>
            <person name="Azam M.S."/>
            <person name="Haque T."/>
            <person name="Lashkar M.Z.H."/>
            <person name="Akhand A.I."/>
            <person name="Morshed G."/>
            <person name="Roy S."/>
            <person name="Uddin K.S."/>
            <person name="Rabeya T."/>
            <person name="Hossain A.S."/>
            <person name="Chowdhury A."/>
            <person name="Snigdha A.R."/>
            <person name="Mortoza M.S."/>
            <person name="Matin S.A."/>
            <person name="Hoque S.M.E."/>
            <person name="Islam M.K."/>
            <person name="Roy D.K."/>
            <person name="Haider R."/>
            <person name="Moosa M.M."/>
            <person name="Elias S.M."/>
            <person name="Hasan A.M."/>
            <person name="Jahan S."/>
            <person name="Shafiuddin M."/>
            <person name="Mahmood N."/>
            <person name="Shommy N.S."/>
        </authorList>
    </citation>
    <scope>NUCLEOTIDE SEQUENCE [LARGE SCALE GENOMIC DNA]</scope>
    <source>
        <strain evidence="5">cv. O-4</strain>
    </source>
</reference>
<keyword evidence="1" id="KW-0521">NADP</keyword>
<organism evidence="4 5">
    <name type="scientific">Corchorus olitorius</name>
    <dbReference type="NCBI Taxonomy" id="93759"/>
    <lineage>
        <taxon>Eukaryota</taxon>
        <taxon>Viridiplantae</taxon>
        <taxon>Streptophyta</taxon>
        <taxon>Embryophyta</taxon>
        <taxon>Tracheophyta</taxon>
        <taxon>Spermatophyta</taxon>
        <taxon>Magnoliopsida</taxon>
        <taxon>eudicotyledons</taxon>
        <taxon>Gunneridae</taxon>
        <taxon>Pentapetalae</taxon>
        <taxon>rosids</taxon>
        <taxon>malvids</taxon>
        <taxon>Malvales</taxon>
        <taxon>Malvaceae</taxon>
        <taxon>Grewioideae</taxon>
        <taxon>Apeibeae</taxon>
        <taxon>Corchorus</taxon>
    </lineage>
</organism>
<accession>A0A1R3JP52</accession>
<protein>
    <recommendedName>
        <fullName evidence="3">NAD-dependent epimerase/dehydratase domain-containing protein</fullName>
    </recommendedName>
</protein>
<dbReference type="GO" id="GO:0016616">
    <property type="term" value="F:oxidoreductase activity, acting on the CH-OH group of donors, NAD or NADP as acceptor"/>
    <property type="evidence" value="ECO:0007669"/>
    <property type="project" value="TreeGrafter"/>
</dbReference>
<dbReference type="STRING" id="93759.A0A1R3JP52"/>
<evidence type="ECO:0000256" key="1">
    <source>
        <dbReference type="ARBA" id="ARBA00022857"/>
    </source>
</evidence>
<evidence type="ECO:0000259" key="3">
    <source>
        <dbReference type="Pfam" id="PF01370"/>
    </source>
</evidence>
<dbReference type="Pfam" id="PF01370">
    <property type="entry name" value="Epimerase"/>
    <property type="match status" value="1"/>
</dbReference>
<dbReference type="EMBL" id="AWUE01015609">
    <property type="protein sequence ID" value="OMO96583.1"/>
    <property type="molecule type" value="Genomic_DNA"/>
</dbReference>
<dbReference type="PANTHER" id="PTHR10366:SF749">
    <property type="entry name" value="NAD DEPENDENT EPIMERASE_DEHYDRATASE FAMILY PROTEIN, EXPRESSED"/>
    <property type="match status" value="1"/>
</dbReference>
<dbReference type="InterPro" id="IPR036291">
    <property type="entry name" value="NAD(P)-bd_dom_sf"/>
</dbReference>
<comment type="caution">
    <text evidence="4">The sequence shown here is derived from an EMBL/GenBank/DDBJ whole genome shotgun (WGS) entry which is preliminary data.</text>
</comment>
<sequence length="306" mass="34318">MAPAGFNENSRRVCVMDASGHLGSALVHLLLHRGYTVHAAVQHNGDFQSFEEVACSNDKLRVFRADLFDYHSITKAMKGCCGLFYCFEPPSDHSTYDEYMAEIEVRAAHNVLEACAQTDTMDKVVFTSSVTAVIWNEARNTASSVLDEKNWSDINFCKKFKLWHALSKTLAEKSAWALAMDRGINMVTINGGLLMAPDLTITDPCLKGAAEMYEDGVFVTVELDFIADAHICVFEDVSSYGRYLCFNHVINSSHDADKLAHMLLPTSDSSPTQRSNDTRIYQQRISNKKLNNIMMEFENENQILTN</sequence>
<evidence type="ECO:0000256" key="2">
    <source>
        <dbReference type="ARBA" id="ARBA00023002"/>
    </source>
</evidence>
<dbReference type="Gene3D" id="3.40.50.720">
    <property type="entry name" value="NAD(P)-binding Rossmann-like Domain"/>
    <property type="match status" value="1"/>
</dbReference>
<evidence type="ECO:0000313" key="5">
    <source>
        <dbReference type="Proteomes" id="UP000187203"/>
    </source>
</evidence>
<dbReference type="InterPro" id="IPR050425">
    <property type="entry name" value="NAD(P)_dehydrat-like"/>
</dbReference>
<evidence type="ECO:0000313" key="4">
    <source>
        <dbReference type="EMBL" id="OMO96583.1"/>
    </source>
</evidence>
<gene>
    <name evidence="4" type="ORF">COLO4_15196</name>
</gene>
<dbReference type="CDD" id="cd08958">
    <property type="entry name" value="FR_SDR_e"/>
    <property type="match status" value="1"/>
</dbReference>
<dbReference type="Proteomes" id="UP000187203">
    <property type="component" value="Unassembled WGS sequence"/>
</dbReference>
<dbReference type="InterPro" id="IPR001509">
    <property type="entry name" value="Epimerase_deHydtase"/>
</dbReference>
<dbReference type="AlphaFoldDB" id="A0A1R3JP52"/>
<keyword evidence="5" id="KW-1185">Reference proteome</keyword>
<dbReference type="SUPFAM" id="SSF51735">
    <property type="entry name" value="NAD(P)-binding Rossmann-fold domains"/>
    <property type="match status" value="1"/>
</dbReference>
<keyword evidence="2" id="KW-0560">Oxidoreductase</keyword>
<proteinExistence type="predicted"/>